<protein>
    <submittedName>
        <fullName evidence="5">CX domain-containing protein</fullName>
    </submittedName>
</protein>
<dbReference type="EMBL" id="BX284602">
    <property type="protein sequence ID" value="CCD67672.1"/>
    <property type="molecule type" value="Genomic_DNA"/>
</dbReference>
<proteinExistence type="predicted"/>
<dbReference type="Proteomes" id="UP000001940">
    <property type="component" value="Chromosome II"/>
</dbReference>
<feature type="compositionally biased region" description="Gly residues" evidence="1">
    <location>
        <begin position="24"/>
        <end position="48"/>
    </location>
</feature>
<dbReference type="eggNOG" id="ENOG502TFUC">
    <property type="taxonomic scope" value="Eukaryota"/>
</dbReference>
<evidence type="ECO:0000313" key="6">
    <source>
        <dbReference type="Proteomes" id="UP000001940"/>
    </source>
</evidence>
<dbReference type="KEGG" id="cel:CELE_F53C3.3"/>
<dbReference type="PhylomeDB" id="Q9TXT6"/>
<organism evidence="5 6">
    <name type="scientific">Caenorhabditis elegans</name>
    <dbReference type="NCBI Taxonomy" id="6239"/>
    <lineage>
        <taxon>Eukaryota</taxon>
        <taxon>Metazoa</taxon>
        <taxon>Ecdysozoa</taxon>
        <taxon>Nematoda</taxon>
        <taxon>Chromadorea</taxon>
        <taxon>Rhabditida</taxon>
        <taxon>Rhabditina</taxon>
        <taxon>Rhabditomorpha</taxon>
        <taxon>Rhabditoidea</taxon>
        <taxon>Rhabditidae</taxon>
        <taxon>Peloderinae</taxon>
        <taxon>Caenorhabditis</taxon>
    </lineage>
</organism>
<gene>
    <name evidence="5" type="ORF">CELE_F53C3.3</name>
    <name evidence="5 7" type="ORF">F53C3.3</name>
</gene>
<dbReference type="InParanoid" id="Q9TXT6"/>
<feature type="signal peptide" evidence="3">
    <location>
        <begin position="1"/>
        <end position="21"/>
    </location>
</feature>
<evidence type="ECO:0000256" key="3">
    <source>
        <dbReference type="SAM" id="SignalP"/>
    </source>
</evidence>
<dbReference type="OrthoDB" id="5866190at2759"/>
<dbReference type="InterPro" id="IPR002619">
    <property type="entry name" value="CX"/>
</dbReference>
<evidence type="ECO:0000313" key="7">
    <source>
        <dbReference type="WormBase" id="F53C3.3"/>
    </source>
</evidence>
<reference evidence="5 6" key="1">
    <citation type="journal article" date="1998" name="Science">
        <title>Genome sequence of the nematode C. elegans: a platform for investigating biology.</title>
        <authorList>
            <consortium name="The C. elegans sequencing consortium"/>
            <person name="Sulson J.E."/>
            <person name="Waterston R."/>
        </authorList>
    </citation>
    <scope>NUCLEOTIDE SEQUENCE [LARGE SCALE GENOMIC DNA]</scope>
    <source>
        <strain evidence="5 6">Bristol N2</strain>
    </source>
</reference>
<dbReference type="PaxDb" id="6239-F53C3.3"/>
<feature type="chain" id="PRO_5004333771" evidence="3">
    <location>
        <begin position="22"/>
        <end position="239"/>
    </location>
</feature>
<dbReference type="AlphaFoldDB" id="Q9TXT6"/>
<evidence type="ECO:0000313" key="5">
    <source>
        <dbReference type="EMBL" id="CCD67672.1"/>
    </source>
</evidence>
<dbReference type="RefSeq" id="NP_494691.2">
    <property type="nucleotide sequence ID" value="NM_062290.3"/>
</dbReference>
<evidence type="ECO:0000256" key="1">
    <source>
        <dbReference type="SAM" id="MobiDB-lite"/>
    </source>
</evidence>
<keyword evidence="2" id="KW-1133">Transmembrane helix</keyword>
<evidence type="ECO:0000256" key="2">
    <source>
        <dbReference type="SAM" id="Phobius"/>
    </source>
</evidence>
<accession>Q9TXT6</accession>
<sequence>MSRLIWSFLLICSLLSRSIDARGGGGRGGGGGGARGGVGGRGGGGSFRSGGARSSSSSFRGGSSHYSSSFRQNVFHTSSTAKTFAYSPMTRTHLIISPASPMIYGNYHYYWAGHHVNTTEKPYKCDYQISDEDMELRNVTFANGTRPANITFGCAEYQICCGMECCTGLSDLEGFMVLIGAILVAFPFGLLIIWMDKKGYCQGDTTITGNERPRSAPEFQELTPRASNATHQVTNSYKK</sequence>
<feature type="region of interest" description="Disordered" evidence="1">
    <location>
        <begin position="24"/>
        <end position="68"/>
    </location>
</feature>
<dbReference type="GeneID" id="173732"/>
<evidence type="ECO:0000259" key="4">
    <source>
        <dbReference type="Pfam" id="PF01705"/>
    </source>
</evidence>
<dbReference type="PIR" id="C88115">
    <property type="entry name" value="C88115"/>
</dbReference>
<dbReference type="Bgee" id="WBGene00018747">
    <property type="expression patterns" value="Expressed in pharyngeal muscle cell (C elegans) and 3 other cell types or tissues"/>
</dbReference>
<feature type="domain" description="CX" evidence="4">
    <location>
        <begin position="109"/>
        <end position="166"/>
    </location>
</feature>
<feature type="compositionally biased region" description="Polar residues" evidence="1">
    <location>
        <begin position="225"/>
        <end position="239"/>
    </location>
</feature>
<keyword evidence="2" id="KW-0812">Transmembrane</keyword>
<feature type="compositionally biased region" description="Low complexity" evidence="1">
    <location>
        <begin position="49"/>
        <end position="68"/>
    </location>
</feature>
<dbReference type="Pfam" id="PF01705">
    <property type="entry name" value="CX"/>
    <property type="match status" value="1"/>
</dbReference>
<name>Q9TXT6_CAEEL</name>
<keyword evidence="6" id="KW-1185">Reference proteome</keyword>
<dbReference type="WormBase" id="F53C3.3">
    <property type="protein sequence ID" value="CE35939"/>
    <property type="gene ID" value="WBGene00018747"/>
</dbReference>
<dbReference type="PANTHER" id="PTHR47520:SF6">
    <property type="entry name" value="CX DOMAIN-CONTAINING PROTEIN"/>
    <property type="match status" value="1"/>
</dbReference>
<keyword evidence="3" id="KW-0732">Signal</keyword>
<dbReference type="PANTHER" id="PTHR47520">
    <property type="entry name" value="CX DOMAIN-CONTAINING PROTEIN-RELATED"/>
    <property type="match status" value="1"/>
</dbReference>
<feature type="region of interest" description="Disordered" evidence="1">
    <location>
        <begin position="206"/>
        <end position="239"/>
    </location>
</feature>
<dbReference type="CTD" id="173732"/>
<feature type="transmembrane region" description="Helical" evidence="2">
    <location>
        <begin position="175"/>
        <end position="194"/>
    </location>
</feature>
<dbReference type="AGR" id="WB:WBGene00018747"/>
<dbReference type="FunCoup" id="Q9TXT6">
    <property type="interactions" value="2"/>
</dbReference>
<keyword evidence="2" id="KW-0472">Membrane</keyword>
<dbReference type="UCSC" id="F53C3.3">
    <property type="organism name" value="c. elegans"/>
</dbReference>
<dbReference type="HOGENOM" id="CLU_085172_1_0_1"/>